<evidence type="ECO:0000313" key="8">
    <source>
        <dbReference type="EMBL" id="OYQ22054.1"/>
    </source>
</evidence>
<sequence length="559" mass="58982">MTIFGSGTLRLVLASSLALVSACSADTPPAAAPVATPAAGSSFLGSLTSTNWFGSSSTGVKLLSENVSAPIPAREMEDVLAFVYRGISSNYVDRSSLRPVVVAGLSGLSRLDPKVTVQDQGSNLRLVYDGKPIAQLDPPASTESPSGWSRVAATGAALAESVSPALRGTATDDILNALLNPALQNLDPYTRYLTPTQAKLEQAGRRGFGGVGVTLDPEQIGMIRAVLDDTPAARAGLAAGDRILSVGDTRVEALPQQQLIALLRGDIGSTVALTVQRGADAPFTRTLTRQKLFQTTVRGQRDGDGIVTIKLSGFNEGTLDEFKTEVKKYTGAGPTKGLILDLRDNPGGTFRTALDIADLFLADGPMMTARDRRGIVNETIATPGDEIVPMKLPMVVLTNGQTASASEVLAAALQDRGRAVVVGSGSFGKGLVQTVYEDLPNKGEFIMTTMRLHSPLGYSLHKYGVIPTVCTSRQADTPTAASHVTAEILTPDFHPEDVLYARRTADRSTEAARETLTGLCPPFTKARSNDIDRQVAETLVLDPTLYARALPAPTIAKKN</sequence>
<dbReference type="InterPro" id="IPR041489">
    <property type="entry name" value="PDZ_6"/>
</dbReference>
<dbReference type="Proteomes" id="UP000216361">
    <property type="component" value="Unassembled WGS sequence"/>
</dbReference>
<feature type="signal peptide" evidence="6">
    <location>
        <begin position="1"/>
        <end position="25"/>
    </location>
</feature>
<dbReference type="Pfam" id="PF17820">
    <property type="entry name" value="PDZ_6"/>
    <property type="match status" value="1"/>
</dbReference>
<dbReference type="SUPFAM" id="SSF50156">
    <property type="entry name" value="PDZ domain-like"/>
    <property type="match status" value="1"/>
</dbReference>
<dbReference type="GO" id="GO:0006508">
    <property type="term" value="P:proteolysis"/>
    <property type="evidence" value="ECO:0007669"/>
    <property type="project" value="UniProtKB-KW"/>
</dbReference>
<dbReference type="PROSITE" id="PS50106">
    <property type="entry name" value="PDZ"/>
    <property type="match status" value="1"/>
</dbReference>
<evidence type="ECO:0000259" key="7">
    <source>
        <dbReference type="PROSITE" id="PS50106"/>
    </source>
</evidence>
<keyword evidence="6" id="KW-0732">Signal</keyword>
<dbReference type="InterPro" id="IPR036034">
    <property type="entry name" value="PDZ_sf"/>
</dbReference>
<dbReference type="GO" id="GO:0007165">
    <property type="term" value="P:signal transduction"/>
    <property type="evidence" value="ECO:0007669"/>
    <property type="project" value="TreeGrafter"/>
</dbReference>
<evidence type="ECO:0000256" key="3">
    <source>
        <dbReference type="ARBA" id="ARBA00022801"/>
    </source>
</evidence>
<evidence type="ECO:0000313" key="9">
    <source>
        <dbReference type="Proteomes" id="UP000216361"/>
    </source>
</evidence>
<dbReference type="NCBIfam" id="TIGR00225">
    <property type="entry name" value="prc"/>
    <property type="match status" value="1"/>
</dbReference>
<dbReference type="CDD" id="cd07560">
    <property type="entry name" value="Peptidase_S41_CPP"/>
    <property type="match status" value="1"/>
</dbReference>
<comment type="caution">
    <text evidence="8">The sequence shown here is derived from an EMBL/GenBank/DDBJ whole genome shotgun (WGS) entry which is preliminary data.</text>
</comment>
<dbReference type="SMART" id="SM00245">
    <property type="entry name" value="TSPc"/>
    <property type="match status" value="1"/>
</dbReference>
<dbReference type="PANTHER" id="PTHR32060:SF30">
    <property type="entry name" value="CARBOXY-TERMINAL PROCESSING PROTEASE CTPA"/>
    <property type="match status" value="1"/>
</dbReference>
<comment type="similarity">
    <text evidence="1 5">Belongs to the peptidase S41A family.</text>
</comment>
<evidence type="ECO:0000256" key="5">
    <source>
        <dbReference type="RuleBase" id="RU004404"/>
    </source>
</evidence>
<gene>
    <name evidence="8" type="ORF">CHR90_00790</name>
</gene>
<accession>A0A255Y082</accession>
<dbReference type="CDD" id="cd06782">
    <property type="entry name" value="cpPDZ_CPP-like"/>
    <property type="match status" value="1"/>
</dbReference>
<dbReference type="Pfam" id="PF03572">
    <property type="entry name" value="Peptidase_S41"/>
    <property type="match status" value="1"/>
</dbReference>
<name>A0A255Y082_9PROT</name>
<dbReference type="GO" id="GO:0008236">
    <property type="term" value="F:serine-type peptidase activity"/>
    <property type="evidence" value="ECO:0007669"/>
    <property type="project" value="UniProtKB-KW"/>
</dbReference>
<dbReference type="InterPro" id="IPR029045">
    <property type="entry name" value="ClpP/crotonase-like_dom_sf"/>
</dbReference>
<dbReference type="SMART" id="SM00228">
    <property type="entry name" value="PDZ"/>
    <property type="match status" value="1"/>
</dbReference>
<feature type="chain" id="PRO_5012377838" description="PDZ domain-containing protein" evidence="6">
    <location>
        <begin position="26"/>
        <end position="559"/>
    </location>
</feature>
<dbReference type="Gene3D" id="2.30.42.10">
    <property type="match status" value="1"/>
</dbReference>
<feature type="domain" description="PDZ" evidence="7">
    <location>
        <begin position="197"/>
        <end position="264"/>
    </location>
</feature>
<dbReference type="PANTHER" id="PTHR32060">
    <property type="entry name" value="TAIL-SPECIFIC PROTEASE"/>
    <property type="match status" value="1"/>
</dbReference>
<dbReference type="GO" id="GO:0004175">
    <property type="term" value="F:endopeptidase activity"/>
    <property type="evidence" value="ECO:0007669"/>
    <property type="project" value="TreeGrafter"/>
</dbReference>
<keyword evidence="3 5" id="KW-0378">Hydrolase</keyword>
<dbReference type="Gene3D" id="3.30.750.44">
    <property type="match status" value="1"/>
</dbReference>
<dbReference type="GO" id="GO:0030288">
    <property type="term" value="C:outer membrane-bounded periplasmic space"/>
    <property type="evidence" value="ECO:0007669"/>
    <property type="project" value="TreeGrafter"/>
</dbReference>
<organism evidence="8 9">
    <name type="scientific">Elstera cyanobacteriorum</name>
    <dbReference type="NCBI Taxonomy" id="2022747"/>
    <lineage>
        <taxon>Bacteria</taxon>
        <taxon>Pseudomonadati</taxon>
        <taxon>Pseudomonadota</taxon>
        <taxon>Alphaproteobacteria</taxon>
        <taxon>Rhodospirillales</taxon>
        <taxon>Rhodospirillaceae</taxon>
        <taxon>Elstera</taxon>
    </lineage>
</organism>
<dbReference type="RefSeq" id="WP_094406739.1">
    <property type="nucleotide sequence ID" value="NZ_BMJZ01000001.1"/>
</dbReference>
<evidence type="ECO:0000256" key="1">
    <source>
        <dbReference type="ARBA" id="ARBA00009179"/>
    </source>
</evidence>
<reference evidence="8 9" key="1">
    <citation type="submission" date="2017-07" db="EMBL/GenBank/DDBJ databases">
        <title>Elstera cyanobacteriorum sp. nov., a novel bacterium isolated from cyanobacterial aggregates in a eutrophic lake.</title>
        <authorList>
            <person name="Cai H."/>
        </authorList>
    </citation>
    <scope>NUCLEOTIDE SEQUENCE [LARGE SCALE GENOMIC DNA]</scope>
    <source>
        <strain evidence="8 9">TH019</strain>
    </source>
</reference>
<dbReference type="Gene3D" id="3.90.226.10">
    <property type="entry name" value="2-enoyl-CoA Hydratase, Chain A, domain 1"/>
    <property type="match status" value="1"/>
</dbReference>
<dbReference type="EMBL" id="NOXS01000016">
    <property type="protein sequence ID" value="OYQ22054.1"/>
    <property type="molecule type" value="Genomic_DNA"/>
</dbReference>
<evidence type="ECO:0000256" key="6">
    <source>
        <dbReference type="SAM" id="SignalP"/>
    </source>
</evidence>
<protein>
    <recommendedName>
        <fullName evidence="7">PDZ domain-containing protein</fullName>
    </recommendedName>
</protein>
<dbReference type="InterPro" id="IPR005151">
    <property type="entry name" value="Tail-specific_protease"/>
</dbReference>
<keyword evidence="4 5" id="KW-0720">Serine protease</keyword>
<evidence type="ECO:0000256" key="2">
    <source>
        <dbReference type="ARBA" id="ARBA00022670"/>
    </source>
</evidence>
<dbReference type="AlphaFoldDB" id="A0A255Y082"/>
<dbReference type="SUPFAM" id="SSF52096">
    <property type="entry name" value="ClpP/crotonase"/>
    <property type="match status" value="1"/>
</dbReference>
<keyword evidence="9" id="KW-1185">Reference proteome</keyword>
<dbReference type="InterPro" id="IPR001478">
    <property type="entry name" value="PDZ"/>
</dbReference>
<keyword evidence="2 5" id="KW-0645">Protease</keyword>
<dbReference type="InterPro" id="IPR004447">
    <property type="entry name" value="Peptidase_S41A"/>
</dbReference>
<dbReference type="OrthoDB" id="9812068at2"/>
<evidence type="ECO:0000256" key="4">
    <source>
        <dbReference type="ARBA" id="ARBA00022825"/>
    </source>
</evidence>
<proteinExistence type="inferred from homology"/>